<dbReference type="STRING" id="2018661.A0A2A2JN67"/>
<dbReference type="AlphaFoldDB" id="A0A2A2JN67"/>
<dbReference type="Pfam" id="PF15313">
    <property type="entry name" value="HEXIM"/>
    <property type="match status" value="1"/>
</dbReference>
<evidence type="ECO:0000256" key="5">
    <source>
        <dbReference type="ARBA" id="ARBA00023054"/>
    </source>
</evidence>
<dbReference type="GO" id="GO:0097322">
    <property type="term" value="F:7SK snRNA binding"/>
    <property type="evidence" value="ECO:0007669"/>
    <property type="project" value="TreeGrafter"/>
</dbReference>
<keyword evidence="4" id="KW-0805">Transcription regulation</keyword>
<evidence type="ECO:0000256" key="3">
    <source>
        <dbReference type="ARBA" id="ARBA00022491"/>
    </source>
</evidence>
<comment type="subcellular location">
    <subcellularLocation>
        <location evidence="1">Nucleus</location>
    </subcellularLocation>
</comment>
<dbReference type="GO" id="GO:0000122">
    <property type="term" value="P:negative regulation of transcription by RNA polymerase II"/>
    <property type="evidence" value="ECO:0007669"/>
    <property type="project" value="InterPro"/>
</dbReference>
<reference evidence="9 10" key="1">
    <citation type="journal article" date="2017" name="Curr. Biol.">
        <title>Genome architecture and evolution of a unichromosomal asexual nematode.</title>
        <authorList>
            <person name="Fradin H."/>
            <person name="Zegar C."/>
            <person name="Gutwein M."/>
            <person name="Lucas J."/>
            <person name="Kovtun M."/>
            <person name="Corcoran D."/>
            <person name="Baugh L.R."/>
            <person name="Kiontke K."/>
            <person name="Gunsalus K."/>
            <person name="Fitch D.H."/>
            <person name="Piano F."/>
        </authorList>
    </citation>
    <scope>NUCLEOTIDE SEQUENCE [LARGE SCALE GENOMIC DNA]</scope>
    <source>
        <strain evidence="9">PF1309</strain>
    </source>
</reference>
<dbReference type="InterPro" id="IPR024872">
    <property type="entry name" value="HEXIM"/>
</dbReference>
<evidence type="ECO:0000256" key="1">
    <source>
        <dbReference type="ARBA" id="ARBA00004123"/>
    </source>
</evidence>
<feature type="compositionally biased region" description="Polar residues" evidence="8">
    <location>
        <begin position="134"/>
        <end position="144"/>
    </location>
</feature>
<name>A0A2A2JN67_9BILA</name>
<evidence type="ECO:0000313" key="10">
    <source>
        <dbReference type="Proteomes" id="UP000218231"/>
    </source>
</evidence>
<dbReference type="GO" id="GO:0004861">
    <property type="term" value="F:cyclin-dependent protein serine/threonine kinase inhibitor activity"/>
    <property type="evidence" value="ECO:0007669"/>
    <property type="project" value="InterPro"/>
</dbReference>
<comment type="caution">
    <text evidence="9">The sequence shown here is derived from an EMBL/GenBank/DDBJ whole genome shotgun (WGS) entry which is preliminary data.</text>
</comment>
<comment type="similarity">
    <text evidence="2">Belongs to the HEXIM family.</text>
</comment>
<dbReference type="PANTHER" id="PTHR13469">
    <property type="entry name" value="HEXAMETHYLENE BISACETAMIDE INDUCIBLE 1"/>
    <property type="match status" value="1"/>
</dbReference>
<dbReference type="GO" id="GO:0005654">
    <property type="term" value="C:nucleoplasm"/>
    <property type="evidence" value="ECO:0007669"/>
    <property type="project" value="TreeGrafter"/>
</dbReference>
<dbReference type="GO" id="GO:0005737">
    <property type="term" value="C:cytoplasm"/>
    <property type="evidence" value="ECO:0007669"/>
    <property type="project" value="InterPro"/>
</dbReference>
<dbReference type="Gene3D" id="6.10.250.2910">
    <property type="match status" value="1"/>
</dbReference>
<evidence type="ECO:0000313" key="9">
    <source>
        <dbReference type="EMBL" id="PAV63256.1"/>
    </source>
</evidence>
<organism evidence="9 10">
    <name type="scientific">Diploscapter pachys</name>
    <dbReference type="NCBI Taxonomy" id="2018661"/>
    <lineage>
        <taxon>Eukaryota</taxon>
        <taxon>Metazoa</taxon>
        <taxon>Ecdysozoa</taxon>
        <taxon>Nematoda</taxon>
        <taxon>Chromadorea</taxon>
        <taxon>Rhabditida</taxon>
        <taxon>Rhabditina</taxon>
        <taxon>Rhabditomorpha</taxon>
        <taxon>Rhabditoidea</taxon>
        <taxon>Rhabditidae</taxon>
        <taxon>Diploscapter</taxon>
    </lineage>
</organism>
<gene>
    <name evidence="9" type="ORF">WR25_21550</name>
</gene>
<accession>A0A2A2JN67</accession>
<protein>
    <submittedName>
        <fullName evidence="9">Uncharacterized protein</fullName>
    </submittedName>
</protein>
<sequence length="232" mass="26404">MLAACSSSYRREDDPVSAASDAVPPHSLSDGCLDPEPHEMNGEKRKRRRRRGKHRFLPYHARTSDDKLDDANNDNDRRRSLRSAAPMAPSNTTQFLLEDREARVEAEKDEVEPAELRRSARLRSLSVSSDHFPFNSSDYGSTSGESEIEREFETEFEEFKRDKLNEMSKQEIVDQLLEREKDADLLAGECAKYVTENRQLKELLTSHGITYNTRSAAARISSEAQPTSQPVK</sequence>
<dbReference type="EMBL" id="LIAE01010319">
    <property type="protein sequence ID" value="PAV63256.1"/>
    <property type="molecule type" value="Genomic_DNA"/>
</dbReference>
<feature type="compositionally biased region" description="Basic residues" evidence="8">
    <location>
        <begin position="44"/>
        <end position="57"/>
    </location>
</feature>
<keyword evidence="3" id="KW-0678">Repressor</keyword>
<keyword evidence="5" id="KW-0175">Coiled coil</keyword>
<feature type="compositionally biased region" description="Basic and acidic residues" evidence="8">
    <location>
        <begin position="62"/>
        <end position="78"/>
    </location>
</feature>
<evidence type="ECO:0000256" key="6">
    <source>
        <dbReference type="ARBA" id="ARBA00023163"/>
    </source>
</evidence>
<feature type="region of interest" description="Disordered" evidence="8">
    <location>
        <begin position="1"/>
        <end position="94"/>
    </location>
</feature>
<evidence type="ECO:0000256" key="7">
    <source>
        <dbReference type="ARBA" id="ARBA00023242"/>
    </source>
</evidence>
<keyword evidence="6" id="KW-0804">Transcription</keyword>
<dbReference type="PANTHER" id="PTHR13469:SF8">
    <property type="entry name" value="HEXIM P-TEFB COMPLEX SUBUNIT 1"/>
    <property type="match status" value="1"/>
</dbReference>
<evidence type="ECO:0000256" key="2">
    <source>
        <dbReference type="ARBA" id="ARBA00008409"/>
    </source>
</evidence>
<dbReference type="PRINTS" id="PR02094">
    <property type="entry name" value="HEXIMFAMILY"/>
</dbReference>
<proteinExistence type="inferred from homology"/>
<dbReference type="OrthoDB" id="10058500at2759"/>
<keyword evidence="7" id="KW-0539">Nucleus</keyword>
<feature type="region of interest" description="Disordered" evidence="8">
    <location>
        <begin position="131"/>
        <end position="153"/>
    </location>
</feature>
<dbReference type="Proteomes" id="UP000218231">
    <property type="component" value="Unassembled WGS sequence"/>
</dbReference>
<keyword evidence="10" id="KW-1185">Reference proteome</keyword>
<evidence type="ECO:0000256" key="4">
    <source>
        <dbReference type="ARBA" id="ARBA00023015"/>
    </source>
</evidence>
<evidence type="ECO:0000256" key="8">
    <source>
        <dbReference type="SAM" id="MobiDB-lite"/>
    </source>
</evidence>